<dbReference type="SUPFAM" id="SSF55073">
    <property type="entry name" value="Nucleotide cyclase"/>
    <property type="match status" value="1"/>
</dbReference>
<protein>
    <submittedName>
        <fullName evidence="3">GGDEF domain-containing protein</fullName>
    </submittedName>
</protein>
<sequence length="291" mass="33500">MNRKLSIKRLELGYILLIGLCMLQQFLILVDLYGDDTFTITKLYFGLSTLAALLLGFTVSGGMAVVLVFIFLVTYFVWLVTYAPIHVISLTWLLILPANILLASFIKSSLIGSRRMLERLEEVKDRQPELDLDTTLGNKEAFADTLTKQINLAKRYSDQYGFCMAMFKIDFLPLVQEYTGSVRFSLLLRHLSGIIQQQIRYEDYKFYMGDGRFVILCPMTDPSYLQTLRNRIRNAMMQGSFLDQRGRELQLIIRGGALVFQRDQFERYEDVDAVIAALDRNTETDLIGEYI</sequence>
<name>A0ABS4JLM2_9BACL</name>
<feature type="domain" description="GGDEF" evidence="2">
    <location>
        <begin position="131"/>
        <end position="269"/>
    </location>
</feature>
<comment type="caution">
    <text evidence="3">The sequence shown here is derived from an EMBL/GenBank/DDBJ whole genome shotgun (WGS) entry which is preliminary data.</text>
</comment>
<keyword evidence="1" id="KW-1133">Transmembrane helix</keyword>
<evidence type="ECO:0000256" key="1">
    <source>
        <dbReference type="SAM" id="Phobius"/>
    </source>
</evidence>
<dbReference type="InterPro" id="IPR029787">
    <property type="entry name" value="Nucleotide_cyclase"/>
</dbReference>
<organism evidence="3 4">
    <name type="scientific">Paenibacillus shirakamiensis</name>
    <dbReference type="NCBI Taxonomy" id="1265935"/>
    <lineage>
        <taxon>Bacteria</taxon>
        <taxon>Bacillati</taxon>
        <taxon>Bacillota</taxon>
        <taxon>Bacilli</taxon>
        <taxon>Bacillales</taxon>
        <taxon>Paenibacillaceae</taxon>
        <taxon>Paenibacillus</taxon>
    </lineage>
</organism>
<feature type="transmembrane region" description="Helical" evidence="1">
    <location>
        <begin position="84"/>
        <end position="106"/>
    </location>
</feature>
<dbReference type="Proteomes" id="UP001519288">
    <property type="component" value="Unassembled WGS sequence"/>
</dbReference>
<gene>
    <name evidence="3" type="ORF">J2Z69_003047</name>
</gene>
<proteinExistence type="predicted"/>
<accession>A0ABS4JLM2</accession>
<keyword evidence="4" id="KW-1185">Reference proteome</keyword>
<evidence type="ECO:0000259" key="2">
    <source>
        <dbReference type="Pfam" id="PF00990"/>
    </source>
</evidence>
<dbReference type="Pfam" id="PF00990">
    <property type="entry name" value="GGDEF"/>
    <property type="match status" value="1"/>
</dbReference>
<dbReference type="InterPro" id="IPR000160">
    <property type="entry name" value="GGDEF_dom"/>
</dbReference>
<feature type="transmembrane region" description="Helical" evidence="1">
    <location>
        <begin position="12"/>
        <end position="33"/>
    </location>
</feature>
<keyword evidence="1" id="KW-0812">Transmembrane</keyword>
<dbReference type="Gene3D" id="3.30.70.270">
    <property type="match status" value="1"/>
</dbReference>
<dbReference type="RefSeq" id="WP_209864266.1">
    <property type="nucleotide sequence ID" value="NZ_JAGGLD010000005.1"/>
</dbReference>
<keyword evidence="1" id="KW-0472">Membrane</keyword>
<evidence type="ECO:0000313" key="3">
    <source>
        <dbReference type="EMBL" id="MBP2001991.1"/>
    </source>
</evidence>
<reference evidence="3 4" key="1">
    <citation type="submission" date="2021-03" db="EMBL/GenBank/DDBJ databases">
        <title>Genomic Encyclopedia of Type Strains, Phase IV (KMG-IV): sequencing the most valuable type-strain genomes for metagenomic binning, comparative biology and taxonomic classification.</title>
        <authorList>
            <person name="Goeker M."/>
        </authorList>
    </citation>
    <scope>NUCLEOTIDE SEQUENCE [LARGE SCALE GENOMIC DNA]</scope>
    <source>
        <strain evidence="3 4">DSM 26806</strain>
    </source>
</reference>
<dbReference type="EMBL" id="JAGGLD010000005">
    <property type="protein sequence ID" value="MBP2001991.1"/>
    <property type="molecule type" value="Genomic_DNA"/>
</dbReference>
<evidence type="ECO:0000313" key="4">
    <source>
        <dbReference type="Proteomes" id="UP001519288"/>
    </source>
</evidence>
<feature type="transmembrane region" description="Helical" evidence="1">
    <location>
        <begin position="45"/>
        <end position="78"/>
    </location>
</feature>
<dbReference type="InterPro" id="IPR043128">
    <property type="entry name" value="Rev_trsase/Diguanyl_cyclase"/>
</dbReference>